<feature type="compositionally biased region" description="Acidic residues" evidence="1">
    <location>
        <begin position="8"/>
        <end position="20"/>
    </location>
</feature>
<evidence type="ECO:0000313" key="4">
    <source>
        <dbReference type="Proteomes" id="UP000815677"/>
    </source>
</evidence>
<feature type="compositionally biased region" description="Basic and acidic residues" evidence="1">
    <location>
        <begin position="21"/>
        <end position="33"/>
    </location>
</feature>
<sequence>MRRGVGEPTDEGLEDEDEDEWRNGRGKTLEGQRTRSRVSSTPIAGPELLMGTFTALRIIPFVFGVVLAQAERHRRCRKSSVRNSAVSPNSLDRAASGAAPLALKEVCEGLGCEPRFYHSTHSVDLRRLSPVSSSDYVPWPRAFLECDNFPAR</sequence>
<gene>
    <name evidence="3" type="ORF">MCHLO_09684</name>
</gene>
<organism evidence="3 4">
    <name type="scientific">Mycena chlorophos</name>
    <name type="common">Agaric fungus</name>
    <name type="synonym">Agaricus chlorophos</name>
    <dbReference type="NCBI Taxonomy" id="658473"/>
    <lineage>
        <taxon>Eukaryota</taxon>
        <taxon>Fungi</taxon>
        <taxon>Dikarya</taxon>
        <taxon>Basidiomycota</taxon>
        <taxon>Agaricomycotina</taxon>
        <taxon>Agaricomycetes</taxon>
        <taxon>Agaricomycetidae</taxon>
        <taxon>Agaricales</taxon>
        <taxon>Marasmiineae</taxon>
        <taxon>Mycenaceae</taxon>
        <taxon>Mycena</taxon>
    </lineage>
</organism>
<accession>A0ABQ0LNK3</accession>
<dbReference type="Proteomes" id="UP000815677">
    <property type="component" value="Unassembled WGS sequence"/>
</dbReference>
<dbReference type="EMBL" id="DF847819">
    <property type="protein sequence ID" value="GAT52652.1"/>
    <property type="molecule type" value="Genomic_DNA"/>
</dbReference>
<feature type="region of interest" description="Disordered" evidence="1">
    <location>
        <begin position="1"/>
        <end position="40"/>
    </location>
</feature>
<keyword evidence="2" id="KW-1133">Transmembrane helix</keyword>
<evidence type="ECO:0000256" key="1">
    <source>
        <dbReference type="SAM" id="MobiDB-lite"/>
    </source>
</evidence>
<evidence type="ECO:0000313" key="3">
    <source>
        <dbReference type="EMBL" id="GAT52652.1"/>
    </source>
</evidence>
<feature type="transmembrane region" description="Helical" evidence="2">
    <location>
        <begin position="48"/>
        <end position="68"/>
    </location>
</feature>
<evidence type="ECO:0000256" key="2">
    <source>
        <dbReference type="SAM" id="Phobius"/>
    </source>
</evidence>
<name>A0ABQ0LNK3_MYCCL</name>
<keyword evidence="4" id="KW-1185">Reference proteome</keyword>
<keyword evidence="2" id="KW-0812">Transmembrane</keyword>
<proteinExistence type="predicted"/>
<reference evidence="3" key="1">
    <citation type="submission" date="2014-09" db="EMBL/GenBank/DDBJ databases">
        <title>Genome sequence of the luminous mushroom Mycena chlorophos for searching fungal bioluminescence genes.</title>
        <authorList>
            <person name="Tanaka Y."/>
            <person name="Kasuga D."/>
            <person name="Oba Y."/>
            <person name="Hase S."/>
            <person name="Sato K."/>
            <person name="Oba Y."/>
            <person name="Sakakibara Y."/>
        </authorList>
    </citation>
    <scope>NUCLEOTIDE SEQUENCE</scope>
</reference>
<keyword evidence="2" id="KW-0472">Membrane</keyword>
<protein>
    <submittedName>
        <fullName evidence="3">Uncharacterized protein</fullName>
    </submittedName>
</protein>